<name>C3YUC0_BRAFL</name>
<accession>C3YUC0</accession>
<sequence length="208" mass="22468">MEKFPLPVTRSSSSHMGIKLARRKQSTDRGQSQETFRKMWASVQFLVFMVAVPVASALDAGIPLSAILGFGGVGVCWVFTCCFFCFCQRAERERNGPTYPTRPVPTYTVSQHIGMSTTGVQNSAFTPEQQPAFNPLYSPTYNPQALPVVSYPANTTAYPPPPQYPPSSAPPLSPPAAPSSPPQDFPPPPVYEDAAKSPSPQPPPPDSP</sequence>
<keyword evidence="2" id="KW-0812">Transmembrane</keyword>
<proteinExistence type="predicted"/>
<feature type="region of interest" description="Disordered" evidence="1">
    <location>
        <begin position="157"/>
        <end position="208"/>
    </location>
</feature>
<dbReference type="AlphaFoldDB" id="C3YUC0"/>
<feature type="transmembrane region" description="Helical" evidence="2">
    <location>
        <begin position="64"/>
        <end position="86"/>
    </location>
</feature>
<gene>
    <name evidence="3" type="ORF">BRAFLDRAFT_79730</name>
</gene>
<dbReference type="PRINTS" id="PR01217">
    <property type="entry name" value="PRICHEXTENSN"/>
</dbReference>
<protein>
    <submittedName>
        <fullName evidence="3">Uncharacterized protein</fullName>
    </submittedName>
</protein>
<evidence type="ECO:0000256" key="2">
    <source>
        <dbReference type="SAM" id="Phobius"/>
    </source>
</evidence>
<reference evidence="3" key="1">
    <citation type="journal article" date="2008" name="Nature">
        <title>The amphioxus genome and the evolution of the chordate karyotype.</title>
        <authorList>
            <consortium name="US DOE Joint Genome Institute (JGI-PGF)"/>
            <person name="Putnam N.H."/>
            <person name="Butts T."/>
            <person name="Ferrier D.E.K."/>
            <person name="Furlong R.F."/>
            <person name="Hellsten U."/>
            <person name="Kawashima T."/>
            <person name="Robinson-Rechavi M."/>
            <person name="Shoguchi E."/>
            <person name="Terry A."/>
            <person name="Yu J.-K."/>
            <person name="Benito-Gutierrez E.L."/>
            <person name="Dubchak I."/>
            <person name="Garcia-Fernandez J."/>
            <person name="Gibson-Brown J.J."/>
            <person name="Grigoriev I.V."/>
            <person name="Horton A.C."/>
            <person name="de Jong P.J."/>
            <person name="Jurka J."/>
            <person name="Kapitonov V.V."/>
            <person name="Kohara Y."/>
            <person name="Kuroki Y."/>
            <person name="Lindquist E."/>
            <person name="Lucas S."/>
            <person name="Osoegawa K."/>
            <person name="Pennacchio L.A."/>
            <person name="Salamov A.A."/>
            <person name="Satou Y."/>
            <person name="Sauka-Spengler T."/>
            <person name="Schmutz J."/>
            <person name="Shin-I T."/>
            <person name="Toyoda A."/>
            <person name="Bronner-Fraser M."/>
            <person name="Fujiyama A."/>
            <person name="Holland L.Z."/>
            <person name="Holland P.W.H."/>
            <person name="Satoh N."/>
            <person name="Rokhsar D.S."/>
        </authorList>
    </citation>
    <scope>NUCLEOTIDE SEQUENCE [LARGE SCALE GENOMIC DNA]</scope>
    <source>
        <strain evidence="3">S238N-H82</strain>
        <tissue evidence="3">Testes</tissue>
    </source>
</reference>
<dbReference type="EMBL" id="GG666553">
    <property type="protein sequence ID" value="EEN56040.1"/>
    <property type="molecule type" value="Genomic_DNA"/>
</dbReference>
<feature type="compositionally biased region" description="Pro residues" evidence="1">
    <location>
        <begin position="199"/>
        <end position="208"/>
    </location>
</feature>
<keyword evidence="2" id="KW-1133">Transmembrane helix</keyword>
<feature type="transmembrane region" description="Helical" evidence="2">
    <location>
        <begin position="39"/>
        <end position="58"/>
    </location>
</feature>
<dbReference type="InParanoid" id="C3YUC0"/>
<keyword evidence="2" id="KW-0472">Membrane</keyword>
<feature type="region of interest" description="Disordered" evidence="1">
    <location>
        <begin position="1"/>
        <end position="32"/>
    </location>
</feature>
<evidence type="ECO:0000256" key="1">
    <source>
        <dbReference type="SAM" id="MobiDB-lite"/>
    </source>
</evidence>
<evidence type="ECO:0000313" key="3">
    <source>
        <dbReference type="EMBL" id="EEN56040.1"/>
    </source>
</evidence>
<organism>
    <name type="scientific">Branchiostoma floridae</name>
    <name type="common">Florida lancelet</name>
    <name type="synonym">Amphioxus</name>
    <dbReference type="NCBI Taxonomy" id="7739"/>
    <lineage>
        <taxon>Eukaryota</taxon>
        <taxon>Metazoa</taxon>
        <taxon>Chordata</taxon>
        <taxon>Cephalochordata</taxon>
        <taxon>Leptocardii</taxon>
        <taxon>Amphioxiformes</taxon>
        <taxon>Branchiostomatidae</taxon>
        <taxon>Branchiostoma</taxon>
    </lineage>
</organism>
<feature type="compositionally biased region" description="Pro residues" evidence="1">
    <location>
        <begin position="158"/>
        <end position="190"/>
    </location>
</feature>